<gene>
    <name evidence="1" type="ORF">NCTC11545_01227</name>
</gene>
<dbReference type="PROSITE" id="PS51257">
    <property type="entry name" value="PROKAR_LIPOPROTEIN"/>
    <property type="match status" value="1"/>
</dbReference>
<protein>
    <recommendedName>
        <fullName evidence="3">Lipoprotein</fullName>
    </recommendedName>
</protein>
<evidence type="ECO:0000313" key="1">
    <source>
        <dbReference type="EMBL" id="SQA93848.1"/>
    </source>
</evidence>
<sequence length="221" mass="26323">MVKIFKILIACILLVSCADYIPKRVSKNFSYCYDPHTDYSKNSVVKFNGIYKICYCDSISIECNKNCSSKYMRFFPDGICATSWRMISKANFEKELLADNDTLYYYTSEDYAYTVSKNVNEFYGLYKISGDTIKMMTVNDQVWPNPYWYHSEYWYIISGDTLKTILDKSYTHDNPTNKVEPMATIHFIEKNISVTPDVWLKRKKWFWCNSQEYEKYMKKRK</sequence>
<dbReference type="EMBL" id="UAVS01000005">
    <property type="protein sequence ID" value="SQA93848.1"/>
    <property type="molecule type" value="Genomic_DNA"/>
</dbReference>
<name>A0A2X2SNG1_CAPOC</name>
<reference evidence="1 2" key="1">
    <citation type="submission" date="2018-06" db="EMBL/GenBank/DDBJ databases">
        <authorList>
            <consortium name="Pathogen Informatics"/>
            <person name="Doyle S."/>
        </authorList>
    </citation>
    <scope>NUCLEOTIDE SEQUENCE [LARGE SCALE GENOMIC DNA]</scope>
    <source>
        <strain evidence="1 2">NCTC11545</strain>
    </source>
</reference>
<evidence type="ECO:0000313" key="2">
    <source>
        <dbReference type="Proteomes" id="UP000250169"/>
    </source>
</evidence>
<accession>A0A2X2SNG1</accession>
<dbReference type="RefSeq" id="WP_111972596.1">
    <property type="nucleotide sequence ID" value="NZ_UAVS01000005.1"/>
</dbReference>
<evidence type="ECO:0008006" key="3">
    <source>
        <dbReference type="Google" id="ProtNLM"/>
    </source>
</evidence>
<organism evidence="1 2">
    <name type="scientific">Capnocytophaga ochracea</name>
    <dbReference type="NCBI Taxonomy" id="1018"/>
    <lineage>
        <taxon>Bacteria</taxon>
        <taxon>Pseudomonadati</taxon>
        <taxon>Bacteroidota</taxon>
        <taxon>Flavobacteriia</taxon>
        <taxon>Flavobacteriales</taxon>
        <taxon>Flavobacteriaceae</taxon>
        <taxon>Capnocytophaga</taxon>
    </lineage>
</organism>
<dbReference type="AlphaFoldDB" id="A0A2X2SNG1"/>
<proteinExistence type="predicted"/>
<dbReference type="Proteomes" id="UP000250169">
    <property type="component" value="Unassembled WGS sequence"/>
</dbReference>